<evidence type="ECO:0000256" key="2">
    <source>
        <dbReference type="SAM" id="Phobius"/>
    </source>
</evidence>
<proteinExistence type="predicted"/>
<keyword evidence="5" id="KW-1185">Reference proteome</keyword>
<feature type="compositionally biased region" description="Basic and acidic residues" evidence="1">
    <location>
        <begin position="312"/>
        <end position="323"/>
    </location>
</feature>
<dbReference type="AlphaFoldDB" id="A0A2Z6RX29"/>
<feature type="compositionally biased region" description="Basic residues" evidence="1">
    <location>
        <begin position="330"/>
        <end position="351"/>
    </location>
</feature>
<feature type="region of interest" description="Disordered" evidence="1">
    <location>
        <begin position="308"/>
        <end position="351"/>
    </location>
</feature>
<feature type="transmembrane region" description="Helical" evidence="2">
    <location>
        <begin position="216"/>
        <end position="242"/>
    </location>
</feature>
<dbReference type="EMBL" id="BEXD01001993">
    <property type="protein sequence ID" value="GBB96596.1"/>
    <property type="molecule type" value="Genomic_DNA"/>
</dbReference>
<evidence type="ECO:0000313" key="5">
    <source>
        <dbReference type="Proteomes" id="UP000247702"/>
    </source>
</evidence>
<evidence type="ECO:0000256" key="1">
    <source>
        <dbReference type="SAM" id="MobiDB-lite"/>
    </source>
</evidence>
<protein>
    <submittedName>
        <fullName evidence="4">Uncharacterized protein</fullName>
    </submittedName>
</protein>
<organism evidence="4 5">
    <name type="scientific">Rhizophagus clarus</name>
    <dbReference type="NCBI Taxonomy" id="94130"/>
    <lineage>
        <taxon>Eukaryota</taxon>
        <taxon>Fungi</taxon>
        <taxon>Fungi incertae sedis</taxon>
        <taxon>Mucoromycota</taxon>
        <taxon>Glomeromycotina</taxon>
        <taxon>Glomeromycetes</taxon>
        <taxon>Glomerales</taxon>
        <taxon>Glomeraceae</taxon>
        <taxon>Rhizophagus</taxon>
    </lineage>
</organism>
<feature type="compositionally biased region" description="Basic residues" evidence="1">
    <location>
        <begin position="121"/>
        <end position="139"/>
    </location>
</feature>
<dbReference type="EMBL" id="BEXD01000072">
    <property type="protein sequence ID" value="GBB83980.1"/>
    <property type="molecule type" value="Genomic_DNA"/>
</dbReference>
<feature type="region of interest" description="Disordered" evidence="1">
    <location>
        <begin position="1"/>
        <end position="34"/>
    </location>
</feature>
<keyword evidence="2" id="KW-1133">Transmembrane helix</keyword>
<name>A0A2Z6RX29_9GLOM</name>
<gene>
    <name evidence="3" type="ORF">RclHR1_10620005</name>
    <name evidence="4" type="ORF">RclHR1_27920002</name>
</gene>
<evidence type="ECO:0000313" key="4">
    <source>
        <dbReference type="EMBL" id="GBB96596.1"/>
    </source>
</evidence>
<reference evidence="4 5" key="1">
    <citation type="submission" date="2017-11" db="EMBL/GenBank/DDBJ databases">
        <title>The genome of Rhizophagus clarus HR1 reveals common genetic basis of auxotrophy among arbuscular mycorrhizal fungi.</title>
        <authorList>
            <person name="Kobayashi Y."/>
        </authorList>
    </citation>
    <scope>NUCLEOTIDE SEQUENCE [LARGE SCALE GENOMIC DNA]</scope>
    <source>
        <strain evidence="4 5">HR1</strain>
    </source>
</reference>
<dbReference type="Proteomes" id="UP000247702">
    <property type="component" value="Unassembled WGS sequence"/>
</dbReference>
<keyword evidence="2" id="KW-0472">Membrane</keyword>
<evidence type="ECO:0000313" key="3">
    <source>
        <dbReference type="EMBL" id="GBB83980.1"/>
    </source>
</evidence>
<sequence>MMDRDSDQESVSSSSSSSSSASASSSSSSSSSSAASYKTIKAKVYIWVDSELRDTYKIDEERTWVEQKENIVTKLLPPLYKLMNKKYNITNGKLLKILYGRWRSRHRVNNIKNQGEERIKQDKRRAKKNSRMQDKKKRRTKATNYLIEGKDKYIVRYPEGDLVKILKDSGYHSEEWEETDPEEDWTVIRPAVVEDGEVIEEAVKEKSTSVYIYDKWWRSSAVCIFIILLVYLSKTLIVIYLFKLLRLLHDRIDLTVELLRKKPPTLNPKKADNISASSVPPMGAPNWCLNQESLKQFNRSSVDIPIYDYDTDDNHDKDKEEIPNRTNSNSRKKRKTKKNPKQKRTKKHKSK</sequence>
<feature type="compositionally biased region" description="Low complexity" evidence="1">
    <location>
        <begin position="12"/>
        <end position="34"/>
    </location>
</feature>
<comment type="caution">
    <text evidence="4">The sequence shown here is derived from an EMBL/GenBank/DDBJ whole genome shotgun (WGS) entry which is preliminary data.</text>
</comment>
<keyword evidence="2" id="KW-0812">Transmembrane</keyword>
<accession>A0A2Z6RX29</accession>
<feature type="region of interest" description="Disordered" evidence="1">
    <location>
        <begin position="110"/>
        <end position="139"/>
    </location>
</feature>